<proteinExistence type="predicted"/>
<protein>
    <submittedName>
        <fullName evidence="2">Uncharacterized protein</fullName>
    </submittedName>
</protein>
<comment type="caution">
    <text evidence="2">The sequence shown here is derived from an EMBL/GenBank/DDBJ whole genome shotgun (WGS) entry which is preliminary data.</text>
</comment>
<accession>A0A2K2F8T6</accession>
<keyword evidence="3" id="KW-1185">Reference proteome</keyword>
<dbReference type="RefSeq" id="WP_103083037.1">
    <property type="nucleotide sequence ID" value="NZ_CP021850.1"/>
</dbReference>
<reference evidence="2 3" key="1">
    <citation type="submission" date="2017-06" db="EMBL/GenBank/DDBJ databases">
        <title>Investigating the central metabolism of Clostridium thermosuccinogenes.</title>
        <authorList>
            <person name="Koendjbiharie J.G."/>
            <person name="van Kranenburg R."/>
        </authorList>
    </citation>
    <scope>NUCLEOTIDE SEQUENCE [LARGE SCALE GENOMIC DNA]</scope>
    <source>
        <strain evidence="2 3">DSM 5806</strain>
    </source>
</reference>
<dbReference type="EMBL" id="NIOJ01000072">
    <property type="protein sequence ID" value="PNT95212.1"/>
    <property type="molecule type" value="Genomic_DNA"/>
</dbReference>
<organism evidence="2 3">
    <name type="scientific">Clostridium thermosuccinogenes</name>
    <dbReference type="NCBI Taxonomy" id="84032"/>
    <lineage>
        <taxon>Bacteria</taxon>
        <taxon>Bacillati</taxon>
        <taxon>Bacillota</taxon>
        <taxon>Clostridia</taxon>
        <taxon>Eubacteriales</taxon>
        <taxon>Clostridiaceae</taxon>
        <taxon>Clostridium</taxon>
    </lineage>
</organism>
<feature type="transmembrane region" description="Helical" evidence="1">
    <location>
        <begin position="50"/>
        <end position="72"/>
    </location>
</feature>
<keyword evidence="1" id="KW-1133">Transmembrane helix</keyword>
<keyword evidence="1" id="KW-0812">Transmembrane</keyword>
<evidence type="ECO:0000313" key="3">
    <source>
        <dbReference type="Proteomes" id="UP000236151"/>
    </source>
</evidence>
<gene>
    <name evidence="2" type="ORF">CDQ84_17510</name>
</gene>
<evidence type="ECO:0000256" key="1">
    <source>
        <dbReference type="SAM" id="Phobius"/>
    </source>
</evidence>
<dbReference type="Proteomes" id="UP000236151">
    <property type="component" value="Unassembled WGS sequence"/>
</dbReference>
<dbReference type="AlphaFoldDB" id="A0A2K2F8T6"/>
<sequence>MPNKNKQEYNGLTDWDETLLFMTRPYMVFVLLCWLLSLYCIVSLRNDTQSVAFALSTITFAIDSIFLVILYLKGKRVRSRN</sequence>
<keyword evidence="1" id="KW-0472">Membrane</keyword>
<evidence type="ECO:0000313" key="2">
    <source>
        <dbReference type="EMBL" id="PNT95212.1"/>
    </source>
</evidence>
<feature type="transmembrane region" description="Helical" evidence="1">
    <location>
        <begin position="26"/>
        <end position="44"/>
    </location>
</feature>
<name>A0A2K2F8T6_9CLOT</name>
<dbReference type="KEGG" id="cthd:CDO33_02460"/>